<feature type="binding site" evidence="6 8">
    <location>
        <begin position="10"/>
        <end position="17"/>
    </location>
    <ligand>
        <name>substrate</name>
    </ligand>
</feature>
<feature type="binding site" evidence="6 8">
    <location>
        <begin position="89"/>
        <end position="92"/>
    </location>
    <ligand>
        <name>substrate</name>
    </ligand>
</feature>
<dbReference type="InterPro" id="IPR001345">
    <property type="entry name" value="PG/BPGM_mutase_AS"/>
</dbReference>
<evidence type="ECO:0000256" key="8">
    <source>
        <dbReference type="PIRSR" id="PIRSR613078-2"/>
    </source>
</evidence>
<dbReference type="UniPathway" id="UPA00109">
    <property type="reaction ID" value="UER00186"/>
</dbReference>
<protein>
    <recommendedName>
        <fullName evidence="6 10">2,3-bisphosphoglycerate-dependent phosphoglycerate mutase</fullName>
        <shortName evidence="6">BPG-dependent PGAM</shortName>
        <shortName evidence="6">PGAM</shortName>
        <shortName evidence="6">Phosphoglyceromutase</shortName>
        <shortName evidence="6">dPGM</shortName>
        <ecNumber evidence="6 10">5.4.2.11</ecNumber>
    </recommendedName>
</protein>
<accession>A0A4D6YPK8</accession>
<dbReference type="RefSeq" id="WP_158349469.1">
    <property type="nucleotide sequence ID" value="NZ_CP032996.1"/>
</dbReference>
<evidence type="ECO:0000256" key="2">
    <source>
        <dbReference type="ARBA" id="ARBA00006717"/>
    </source>
</evidence>
<dbReference type="Pfam" id="PF00300">
    <property type="entry name" value="His_Phos_1"/>
    <property type="match status" value="2"/>
</dbReference>
<evidence type="ECO:0000256" key="5">
    <source>
        <dbReference type="ARBA" id="ARBA00023235"/>
    </source>
</evidence>
<comment type="catalytic activity">
    <reaction evidence="1 6 10">
        <text>(2R)-2-phosphoglycerate = (2R)-3-phosphoglycerate</text>
        <dbReference type="Rhea" id="RHEA:15901"/>
        <dbReference type="ChEBI" id="CHEBI:58272"/>
        <dbReference type="ChEBI" id="CHEBI:58289"/>
        <dbReference type="EC" id="5.4.2.11"/>
    </reaction>
</comment>
<dbReference type="PIRSF" id="PIRSF000709">
    <property type="entry name" value="6PFK_2-Ptase"/>
    <property type="match status" value="1"/>
</dbReference>
<feature type="binding site" evidence="6 8">
    <location>
        <position position="100"/>
    </location>
    <ligand>
        <name>substrate</name>
    </ligand>
</feature>
<evidence type="ECO:0000256" key="1">
    <source>
        <dbReference type="ARBA" id="ARBA00000380"/>
    </source>
</evidence>
<dbReference type="GO" id="GO:0006094">
    <property type="term" value="P:gluconeogenesis"/>
    <property type="evidence" value="ECO:0007669"/>
    <property type="project" value="UniProtKB-UniRule"/>
</dbReference>
<proteinExistence type="inferred from homology"/>
<dbReference type="AlphaFoldDB" id="A0A4D6YPK8"/>
<keyword evidence="5 6" id="KW-0413">Isomerase</keyword>
<dbReference type="InterPro" id="IPR013078">
    <property type="entry name" value="His_Pase_superF_clade-1"/>
</dbReference>
<dbReference type="NCBIfam" id="NF010713">
    <property type="entry name" value="PRK14115.1"/>
    <property type="match status" value="1"/>
</dbReference>
<dbReference type="PANTHER" id="PTHR11931">
    <property type="entry name" value="PHOSPHOGLYCERATE MUTASE"/>
    <property type="match status" value="1"/>
</dbReference>
<evidence type="ECO:0000256" key="9">
    <source>
        <dbReference type="PIRSR" id="PIRSR613078-3"/>
    </source>
</evidence>
<dbReference type="HAMAP" id="MF_01039">
    <property type="entry name" value="PGAM_GpmA"/>
    <property type="match status" value="1"/>
</dbReference>
<dbReference type="CDD" id="cd07067">
    <property type="entry name" value="HP_PGM_like"/>
    <property type="match status" value="1"/>
</dbReference>
<feature type="active site" description="Tele-phosphohistidine intermediate" evidence="6 7">
    <location>
        <position position="11"/>
    </location>
</feature>
<feature type="active site" description="Proton donor/acceptor" evidence="6 7">
    <location>
        <position position="89"/>
    </location>
</feature>
<feature type="binding site" evidence="6 8">
    <location>
        <begin position="116"/>
        <end position="117"/>
    </location>
    <ligand>
        <name>substrate</name>
    </ligand>
</feature>
<dbReference type="InterPro" id="IPR029033">
    <property type="entry name" value="His_PPase_superfam"/>
</dbReference>
<dbReference type="GO" id="GO:0004619">
    <property type="term" value="F:phosphoglycerate mutase activity"/>
    <property type="evidence" value="ECO:0007669"/>
    <property type="project" value="UniProtKB-UniRule"/>
</dbReference>
<dbReference type="EMBL" id="CP032996">
    <property type="protein sequence ID" value="QCI27205.1"/>
    <property type="molecule type" value="Genomic_DNA"/>
</dbReference>
<dbReference type="Gene3D" id="3.40.50.1240">
    <property type="entry name" value="Phosphoglycerate mutase-like"/>
    <property type="match status" value="1"/>
</dbReference>
<gene>
    <name evidence="6" type="primary">gpmA</name>
    <name evidence="11" type="ORF">D9V81_01060</name>
</gene>
<reference evidence="11 12" key="1">
    <citation type="submission" date="2018-10" db="EMBL/GenBank/DDBJ databases">
        <title>Comparative functional genomics of the obligate endosymbiont Buchnera aphidicola.</title>
        <authorList>
            <person name="Chong R.A."/>
        </authorList>
    </citation>
    <scope>NUCLEOTIDE SEQUENCE [LARGE SCALE GENOMIC DNA]</scope>
    <source>
        <strain evidence="11 12">Tma</strain>
    </source>
</reference>
<feature type="binding site" evidence="6 8">
    <location>
        <begin position="23"/>
        <end position="24"/>
    </location>
    <ligand>
        <name>substrate</name>
    </ligand>
</feature>
<comment type="function">
    <text evidence="6 10">Catalyzes the interconversion of 2-phosphoglycerate and 3-phosphoglycerate.</text>
</comment>
<feature type="binding site" evidence="6 8">
    <location>
        <begin position="185"/>
        <end position="186"/>
    </location>
    <ligand>
        <name>substrate</name>
    </ligand>
</feature>
<name>A0A4D6YPK8_9GAMM</name>
<evidence type="ECO:0000256" key="10">
    <source>
        <dbReference type="RuleBase" id="RU004512"/>
    </source>
</evidence>
<dbReference type="InterPro" id="IPR005952">
    <property type="entry name" value="Phosphogly_mut1"/>
</dbReference>
<evidence type="ECO:0000256" key="7">
    <source>
        <dbReference type="PIRSR" id="PIRSR613078-1"/>
    </source>
</evidence>
<keyword evidence="3 6" id="KW-0312">Gluconeogenesis</keyword>
<dbReference type="EC" id="5.4.2.11" evidence="6 10"/>
<comment type="subunit">
    <text evidence="6">Homodimer.</text>
</comment>
<dbReference type="OrthoDB" id="9781415at2"/>
<evidence type="ECO:0000256" key="3">
    <source>
        <dbReference type="ARBA" id="ARBA00022432"/>
    </source>
</evidence>
<comment type="pathway">
    <text evidence="6 10">Carbohydrate degradation; glycolysis; pyruvate from D-glyceraldehyde 3-phosphate: step 3/5.</text>
</comment>
<sequence>MKTNKLVLIRHGESKWNKLNQFTGWTDVNLSNQGIKEAKLAGKLLKKNNFLFDVCYTSVLKRAIYTLWSILTELEQCWLPIKKTWRLNERHYGDLQGLNKESIISKYGADQVTQWRRSFTAIPPKIQKDKNYSICHDQRYHNLYKDNMPTAESLELTLKRLLPYWEDHIFPDIKKKKRVLVVAHGNSLRALVKYLSNLNNQEVFNLHIPTGVPIIYNFNNNKFSIKYSFLKNE</sequence>
<evidence type="ECO:0000256" key="4">
    <source>
        <dbReference type="ARBA" id="ARBA00023152"/>
    </source>
</evidence>
<evidence type="ECO:0000256" key="6">
    <source>
        <dbReference type="HAMAP-Rule" id="MF_01039"/>
    </source>
</evidence>
<dbReference type="GO" id="GO:0006096">
    <property type="term" value="P:glycolytic process"/>
    <property type="evidence" value="ECO:0007669"/>
    <property type="project" value="UniProtKB-UniRule"/>
</dbReference>
<evidence type="ECO:0000313" key="12">
    <source>
        <dbReference type="Proteomes" id="UP000298603"/>
    </source>
</evidence>
<dbReference type="SUPFAM" id="SSF53254">
    <property type="entry name" value="Phosphoglycerate mutase-like"/>
    <property type="match status" value="1"/>
</dbReference>
<dbReference type="FunFam" id="3.40.50.1240:FF:000003">
    <property type="entry name" value="2,3-bisphosphoglycerate-dependent phosphoglycerate mutase"/>
    <property type="match status" value="1"/>
</dbReference>
<feature type="site" description="Transition state stabilizer" evidence="6 9">
    <location>
        <position position="184"/>
    </location>
</feature>
<dbReference type="SMART" id="SM00855">
    <property type="entry name" value="PGAM"/>
    <property type="match status" value="1"/>
</dbReference>
<dbReference type="PROSITE" id="PS00175">
    <property type="entry name" value="PG_MUTASE"/>
    <property type="match status" value="1"/>
</dbReference>
<dbReference type="Proteomes" id="UP000298603">
    <property type="component" value="Chromosome"/>
</dbReference>
<comment type="similarity">
    <text evidence="2 6">Belongs to the phosphoglycerate mutase family. BPG-dependent PGAM subfamily.</text>
</comment>
<keyword evidence="12" id="KW-1185">Reference proteome</keyword>
<keyword evidence="4 6" id="KW-0324">Glycolysis</keyword>
<dbReference type="NCBIfam" id="TIGR01258">
    <property type="entry name" value="pgm_1"/>
    <property type="match status" value="1"/>
</dbReference>
<evidence type="ECO:0000313" key="11">
    <source>
        <dbReference type="EMBL" id="QCI27205.1"/>
    </source>
</evidence>
<organism evidence="11 12">
    <name type="scientific">Buchnera aphidicola</name>
    <name type="common">Therioaphis trifolii</name>
    <dbReference type="NCBI Taxonomy" id="1241884"/>
    <lineage>
        <taxon>Bacteria</taxon>
        <taxon>Pseudomonadati</taxon>
        <taxon>Pseudomonadota</taxon>
        <taxon>Gammaproteobacteria</taxon>
        <taxon>Enterobacterales</taxon>
        <taxon>Erwiniaceae</taxon>
        <taxon>Buchnera</taxon>
    </lineage>
</organism>
<feature type="binding site" evidence="6 8">
    <location>
        <position position="62"/>
    </location>
    <ligand>
        <name>substrate</name>
    </ligand>
</feature>